<reference evidence="2 4" key="1">
    <citation type="submission" date="2023-07" db="EMBL/GenBank/DDBJ databases">
        <authorList>
            <person name="Peeters C."/>
        </authorList>
    </citation>
    <scope>NUCLEOTIDE SEQUENCE</scope>
    <source>
        <strain evidence="3 4">LMG 32965</strain>
        <strain evidence="2">R-77567</strain>
    </source>
</reference>
<evidence type="ECO:0000313" key="2">
    <source>
        <dbReference type="EMBL" id="CAJ0859946.1"/>
    </source>
</evidence>
<keyword evidence="4" id="KW-1185">Reference proteome</keyword>
<proteinExistence type="predicted"/>
<dbReference type="AlphaFoldDB" id="A0AAD2BXU1"/>
<gene>
    <name evidence="3" type="ORF">R77564_01428</name>
    <name evidence="2" type="ORF">R77567_01411</name>
</gene>
<sequence>MPILTNEDLKTLTGGLVQGAAQRRWISKQLGFDPPMRVDGRPMITWEQVNRGRGNNERPRTAPRWSVAA</sequence>
<dbReference type="Proteomes" id="UP001190491">
    <property type="component" value="Unassembled WGS sequence"/>
</dbReference>
<organism evidence="2 5">
    <name type="scientific">Ralstonia flatus</name>
    <dbReference type="NCBI Taxonomy" id="3058601"/>
    <lineage>
        <taxon>Bacteria</taxon>
        <taxon>Pseudomonadati</taxon>
        <taxon>Pseudomonadota</taxon>
        <taxon>Betaproteobacteria</taxon>
        <taxon>Burkholderiales</taxon>
        <taxon>Burkholderiaceae</taxon>
        <taxon>Ralstonia</taxon>
    </lineage>
</organism>
<dbReference type="RefSeq" id="WP_206275328.1">
    <property type="nucleotide sequence ID" value="NZ_CAUDKO010000003.1"/>
</dbReference>
<dbReference type="Proteomes" id="UP001189792">
    <property type="component" value="Unassembled WGS sequence"/>
</dbReference>
<feature type="region of interest" description="Disordered" evidence="1">
    <location>
        <begin position="50"/>
        <end position="69"/>
    </location>
</feature>
<protein>
    <recommendedName>
        <fullName evidence="6">DUF4224 domain-containing protein</fullName>
    </recommendedName>
</protein>
<dbReference type="EMBL" id="CAUDLI010000003">
    <property type="protein sequence ID" value="CAJ0867993.1"/>
    <property type="molecule type" value="Genomic_DNA"/>
</dbReference>
<evidence type="ECO:0000256" key="1">
    <source>
        <dbReference type="SAM" id="MobiDB-lite"/>
    </source>
</evidence>
<dbReference type="EMBL" id="CAUDKO010000003">
    <property type="protein sequence ID" value="CAJ0859946.1"/>
    <property type="molecule type" value="Genomic_DNA"/>
</dbReference>
<evidence type="ECO:0000313" key="5">
    <source>
        <dbReference type="Proteomes" id="UP001190491"/>
    </source>
</evidence>
<comment type="caution">
    <text evidence="2">The sequence shown here is derived from an EMBL/GenBank/DDBJ whole genome shotgun (WGS) entry which is preliminary data.</text>
</comment>
<evidence type="ECO:0008006" key="6">
    <source>
        <dbReference type="Google" id="ProtNLM"/>
    </source>
</evidence>
<name>A0AAD2BXU1_9RALS</name>
<evidence type="ECO:0000313" key="3">
    <source>
        <dbReference type="EMBL" id="CAJ0867993.1"/>
    </source>
</evidence>
<accession>A0AAD2BXU1</accession>
<evidence type="ECO:0000313" key="4">
    <source>
        <dbReference type="Proteomes" id="UP001189792"/>
    </source>
</evidence>